<evidence type="ECO:0000256" key="1">
    <source>
        <dbReference type="ARBA" id="ARBA00004370"/>
    </source>
</evidence>
<dbReference type="Gene3D" id="3.30.70.1230">
    <property type="entry name" value="Nucleotide cyclase"/>
    <property type="match status" value="1"/>
</dbReference>
<dbReference type="Pfam" id="PF00211">
    <property type="entry name" value="Guanylate_cyc"/>
    <property type="match status" value="1"/>
</dbReference>
<dbReference type="SUPFAM" id="SSF55073">
    <property type="entry name" value="Nucleotide cyclase"/>
    <property type="match status" value="1"/>
</dbReference>
<dbReference type="GO" id="GO:0016779">
    <property type="term" value="F:nucleotidyltransferase activity"/>
    <property type="evidence" value="ECO:0007669"/>
    <property type="project" value="UniProtKB-KW"/>
</dbReference>
<dbReference type="Proteomes" id="UP001387447">
    <property type="component" value="Unassembled WGS sequence"/>
</dbReference>
<dbReference type="CDD" id="cd07302">
    <property type="entry name" value="CHD"/>
    <property type="match status" value="1"/>
</dbReference>
<dbReference type="EC" id="2.7.7.-" evidence="9"/>
<dbReference type="EMBL" id="JBBWYZ010000024">
    <property type="protein sequence ID" value="MEK9514629.1"/>
    <property type="molecule type" value="Genomic_DNA"/>
</dbReference>
<organism evidence="9 10">
    <name type="scientific">Limnospira fusiformis PMC 851.14</name>
    <dbReference type="NCBI Taxonomy" id="2219512"/>
    <lineage>
        <taxon>Bacteria</taxon>
        <taxon>Bacillati</taxon>
        <taxon>Cyanobacteriota</taxon>
        <taxon>Cyanophyceae</taxon>
        <taxon>Oscillatoriophycideae</taxon>
        <taxon>Oscillatoriales</taxon>
        <taxon>Sirenicapillariaceae</taxon>
        <taxon>Limnospira</taxon>
    </lineage>
</organism>
<protein>
    <submittedName>
        <fullName evidence="9">Adenylate/guanylate cyclase domain-containing protein</fullName>
        <ecNumber evidence="9">2.7.7.-</ecNumber>
    </submittedName>
</protein>
<keyword evidence="4" id="KW-1133">Transmembrane helix</keyword>
<dbReference type="SMART" id="SM00044">
    <property type="entry name" value="CYCc"/>
    <property type="match status" value="1"/>
</dbReference>
<name>A0ABU9ET93_LIMFS</name>
<comment type="similarity">
    <text evidence="7">Belongs to the adenylyl cyclase class-4/guanylyl cyclase family.</text>
</comment>
<evidence type="ECO:0000256" key="7">
    <source>
        <dbReference type="RuleBase" id="RU000405"/>
    </source>
</evidence>
<evidence type="ECO:0000256" key="3">
    <source>
        <dbReference type="ARBA" id="ARBA00022741"/>
    </source>
</evidence>
<evidence type="ECO:0000256" key="2">
    <source>
        <dbReference type="ARBA" id="ARBA00022692"/>
    </source>
</evidence>
<evidence type="ECO:0000313" key="9">
    <source>
        <dbReference type="EMBL" id="MEK9514629.1"/>
    </source>
</evidence>
<evidence type="ECO:0000313" key="10">
    <source>
        <dbReference type="Proteomes" id="UP001387447"/>
    </source>
</evidence>
<keyword evidence="5" id="KW-0472">Membrane</keyword>
<dbReference type="PROSITE" id="PS00452">
    <property type="entry name" value="GUANYLATE_CYCLASE_1"/>
    <property type="match status" value="1"/>
</dbReference>
<evidence type="ECO:0000256" key="6">
    <source>
        <dbReference type="ARBA" id="ARBA00023239"/>
    </source>
</evidence>
<keyword evidence="10" id="KW-1185">Reference proteome</keyword>
<evidence type="ECO:0000259" key="8">
    <source>
        <dbReference type="PROSITE" id="PS50125"/>
    </source>
</evidence>
<feature type="domain" description="Guanylate cyclase" evidence="8">
    <location>
        <begin position="1"/>
        <end position="122"/>
    </location>
</feature>
<dbReference type="PANTHER" id="PTHR11920">
    <property type="entry name" value="GUANYLYL CYCLASE"/>
    <property type="match status" value="1"/>
</dbReference>
<keyword evidence="9" id="KW-0548">Nucleotidyltransferase</keyword>
<dbReference type="PROSITE" id="PS50125">
    <property type="entry name" value="GUANYLATE_CYCLASE_2"/>
    <property type="match status" value="1"/>
</dbReference>
<dbReference type="InterPro" id="IPR001054">
    <property type="entry name" value="A/G_cyclase"/>
</dbReference>
<dbReference type="InterPro" id="IPR050401">
    <property type="entry name" value="Cyclic_nucleotide_synthase"/>
</dbReference>
<keyword evidence="9" id="KW-0808">Transferase</keyword>
<comment type="caution">
    <text evidence="9">The sequence shown here is derived from an EMBL/GenBank/DDBJ whole genome shotgun (WGS) entry which is preliminary data.</text>
</comment>
<evidence type="ECO:0000256" key="5">
    <source>
        <dbReference type="ARBA" id="ARBA00023136"/>
    </source>
</evidence>
<keyword evidence="3" id="KW-0547">Nucleotide-binding</keyword>
<dbReference type="PANTHER" id="PTHR11920:SF335">
    <property type="entry name" value="GUANYLATE CYCLASE"/>
    <property type="match status" value="1"/>
</dbReference>
<dbReference type="InterPro" id="IPR018297">
    <property type="entry name" value="A/G_cyclase_CS"/>
</dbReference>
<gene>
    <name evidence="9" type="ORF">AAEJ74_24050</name>
</gene>
<proteinExistence type="inferred from homology"/>
<dbReference type="InterPro" id="IPR029787">
    <property type="entry name" value="Nucleotide_cyclase"/>
</dbReference>
<comment type="subcellular location">
    <subcellularLocation>
        <location evidence="1">Membrane</location>
    </subcellularLocation>
</comment>
<reference evidence="9 10" key="1">
    <citation type="journal article" date="2024" name="Front. Microbiol.">
        <title>Transcriptomic insights into the dominance of two phototrophs throughout the water column of a tropical hypersaline-alkaline crater lake (Dziani Dzaha, Mayotte).</title>
        <authorList>
            <person name="Duperron S."/>
            <person name="Halary S."/>
            <person name="Bouly J.-P."/>
            <person name="Roussel T."/>
            <person name="Hugoni M."/>
            <person name="Bruto M."/>
            <person name="Oger P."/>
            <person name="Duval C."/>
            <person name="Woo A."/>
            <person name="Jezequiel D."/>
            <person name="Ader M."/>
            <person name="Leboulanger C."/>
            <person name="Agogue H."/>
            <person name="Grossi V."/>
            <person name="Trousselier M."/>
            <person name="Bernard C."/>
        </authorList>
    </citation>
    <scope>NUCLEOTIDE SEQUENCE [LARGE SCALE GENOMIC DNA]</scope>
    <source>
        <strain evidence="9 10">PMC 851.14</strain>
    </source>
</reference>
<keyword evidence="6 7" id="KW-0456">Lyase</keyword>
<accession>A0ABU9ET93</accession>
<keyword evidence="2" id="KW-0812">Transmembrane</keyword>
<evidence type="ECO:0000256" key="4">
    <source>
        <dbReference type="ARBA" id="ARBA00022989"/>
    </source>
</evidence>
<sequence>MVGFTQLGSELSPVDLVNFLNKIFSAFDMLTEAYGLEKIKTIGDAYMVVGGLPHRRDDHAIAIAEMAINMQKVMAELNKTQSRTLSIRIGIHSGPVVAGVIGLKKFIYDLWGDTVNTASPMESHGVPGKIHVSEDTYQLLQHQYLFEKREMIDVKGKGKMITYFLLVPKRNTSLNHSEATTNVN</sequence>